<feature type="signal peptide" evidence="1">
    <location>
        <begin position="1"/>
        <end position="21"/>
    </location>
</feature>
<dbReference type="EMBL" id="CAJFDI010000005">
    <property type="protein sequence ID" value="CAD5232802.1"/>
    <property type="molecule type" value="Genomic_DNA"/>
</dbReference>
<dbReference type="Proteomes" id="UP000095284">
    <property type="component" value="Unplaced"/>
</dbReference>
<evidence type="ECO:0000313" key="5">
    <source>
        <dbReference type="WBParaSite" id="BXY_1683600.1"/>
    </source>
</evidence>
<dbReference type="WBParaSite" id="BXY_1683600.1">
    <property type="protein sequence ID" value="BXY_1683600.1"/>
    <property type="gene ID" value="BXY_1683600"/>
</dbReference>
<evidence type="ECO:0000256" key="1">
    <source>
        <dbReference type="SAM" id="SignalP"/>
    </source>
</evidence>
<evidence type="ECO:0000313" key="4">
    <source>
        <dbReference type="Proteomes" id="UP000659654"/>
    </source>
</evidence>
<reference evidence="5" key="1">
    <citation type="submission" date="2016-11" db="UniProtKB">
        <authorList>
            <consortium name="WormBaseParasite"/>
        </authorList>
    </citation>
    <scope>IDENTIFICATION</scope>
</reference>
<name>A0A1I7SUW2_BURXY</name>
<gene>
    <name evidence="2" type="ORF">BXYJ_LOCUS12893</name>
</gene>
<keyword evidence="1" id="KW-0732">Signal</keyword>
<dbReference type="AlphaFoldDB" id="A0A1I7SUW2"/>
<evidence type="ECO:0000313" key="2">
    <source>
        <dbReference type="EMBL" id="CAD5232802.1"/>
    </source>
</evidence>
<dbReference type="Proteomes" id="UP000659654">
    <property type="component" value="Unassembled WGS sequence"/>
</dbReference>
<sequence>MSYKLFVTILIACMLVTVANSFPSACNPWYCVFECQNECRDQGTYCAYAKCEENGCNRYCSYDGMLVGAKKV</sequence>
<keyword evidence="4" id="KW-1185">Reference proteome</keyword>
<reference evidence="2" key="2">
    <citation type="submission" date="2020-09" db="EMBL/GenBank/DDBJ databases">
        <authorList>
            <person name="Kikuchi T."/>
        </authorList>
    </citation>
    <scope>NUCLEOTIDE SEQUENCE</scope>
    <source>
        <strain evidence="2">Ka4C1</strain>
    </source>
</reference>
<feature type="chain" id="PRO_5035360238" evidence="1">
    <location>
        <begin position="22"/>
        <end position="72"/>
    </location>
</feature>
<accession>A0A1I7SUW2</accession>
<proteinExistence type="predicted"/>
<protein>
    <submittedName>
        <fullName evidence="2">(pine wood nematode) hypothetical protein</fullName>
    </submittedName>
</protein>
<dbReference type="Proteomes" id="UP000582659">
    <property type="component" value="Unassembled WGS sequence"/>
</dbReference>
<dbReference type="EMBL" id="CAJFCV020000005">
    <property type="protein sequence ID" value="CAG9125818.1"/>
    <property type="molecule type" value="Genomic_DNA"/>
</dbReference>
<organism evidence="3 5">
    <name type="scientific">Bursaphelenchus xylophilus</name>
    <name type="common">Pinewood nematode worm</name>
    <name type="synonym">Aphelenchoides xylophilus</name>
    <dbReference type="NCBI Taxonomy" id="6326"/>
    <lineage>
        <taxon>Eukaryota</taxon>
        <taxon>Metazoa</taxon>
        <taxon>Ecdysozoa</taxon>
        <taxon>Nematoda</taxon>
        <taxon>Chromadorea</taxon>
        <taxon>Rhabditida</taxon>
        <taxon>Tylenchina</taxon>
        <taxon>Tylenchomorpha</taxon>
        <taxon>Aphelenchoidea</taxon>
        <taxon>Aphelenchoididae</taxon>
        <taxon>Bursaphelenchus</taxon>
    </lineage>
</organism>
<evidence type="ECO:0000313" key="3">
    <source>
        <dbReference type="Proteomes" id="UP000095284"/>
    </source>
</evidence>